<dbReference type="GO" id="GO:0046872">
    <property type="term" value="F:metal ion binding"/>
    <property type="evidence" value="ECO:0007669"/>
    <property type="project" value="InterPro"/>
</dbReference>
<dbReference type="SUPFAM" id="SSF55008">
    <property type="entry name" value="HMA, heavy metal-associated domain"/>
    <property type="match status" value="1"/>
</dbReference>
<proteinExistence type="predicted"/>
<dbReference type="PROSITE" id="PS50846">
    <property type="entry name" value="HMA_2"/>
    <property type="match status" value="1"/>
</dbReference>
<evidence type="ECO:0000259" key="1">
    <source>
        <dbReference type="PROSITE" id="PS50846"/>
    </source>
</evidence>
<accession>A0A2H1KHX0</accession>
<gene>
    <name evidence="2" type="ORF">BANT918_02422</name>
</gene>
<feature type="domain" description="HMA" evidence="1">
    <location>
        <begin position="2"/>
        <end position="67"/>
    </location>
</feature>
<sequence>MATTRFSVRGMTCGHCEMSVREEVQEIAGVTDVEVSHETGQLVVTSEAGVDSAAVVAAVEEAGYQAVPA</sequence>
<dbReference type="OrthoDB" id="9813965at2"/>
<dbReference type="Gene3D" id="3.30.70.100">
    <property type="match status" value="1"/>
</dbReference>
<dbReference type="InterPro" id="IPR036163">
    <property type="entry name" value="HMA_dom_sf"/>
</dbReference>
<dbReference type="Proteomes" id="UP000234433">
    <property type="component" value="Unassembled WGS sequence"/>
</dbReference>
<evidence type="ECO:0000313" key="3">
    <source>
        <dbReference type="Proteomes" id="UP000234433"/>
    </source>
</evidence>
<reference evidence="2 3" key="1">
    <citation type="submission" date="2017-03" db="EMBL/GenBank/DDBJ databases">
        <authorList>
            <person name="Afonso C.L."/>
            <person name="Miller P.J."/>
            <person name="Scott M.A."/>
            <person name="Spackman E."/>
            <person name="Goraichik I."/>
            <person name="Dimitrov K.M."/>
            <person name="Suarez D.L."/>
            <person name="Swayne D.E."/>
        </authorList>
    </citation>
    <scope>NUCLEOTIDE SEQUENCE [LARGE SCALE GENOMIC DNA]</scope>
    <source>
        <strain evidence="2 3">CNRZ 918</strain>
    </source>
</reference>
<organism evidence="2 3">
    <name type="scientific">Brevibacterium antiquum CNRZ 918</name>
    <dbReference type="NCBI Taxonomy" id="1255637"/>
    <lineage>
        <taxon>Bacteria</taxon>
        <taxon>Bacillati</taxon>
        <taxon>Actinomycetota</taxon>
        <taxon>Actinomycetes</taxon>
        <taxon>Micrococcales</taxon>
        <taxon>Brevibacteriaceae</taxon>
        <taxon>Brevibacterium</taxon>
    </lineage>
</organism>
<dbReference type="AlphaFoldDB" id="A0A2H1KHX0"/>
<dbReference type="EMBL" id="FXZD01000008">
    <property type="protein sequence ID" value="SMX99380.1"/>
    <property type="molecule type" value="Genomic_DNA"/>
</dbReference>
<name>A0A2H1KHX0_9MICO</name>
<dbReference type="InterPro" id="IPR006121">
    <property type="entry name" value="HMA_dom"/>
</dbReference>
<dbReference type="CDD" id="cd00371">
    <property type="entry name" value="HMA"/>
    <property type="match status" value="1"/>
</dbReference>
<evidence type="ECO:0000313" key="2">
    <source>
        <dbReference type="EMBL" id="SMX99380.1"/>
    </source>
</evidence>
<protein>
    <submittedName>
        <fullName evidence="2">Copper chaperone CopZ</fullName>
    </submittedName>
</protein>
<dbReference type="RefSeq" id="WP_101620488.1">
    <property type="nucleotide sequence ID" value="NZ_FXZD01000008.1"/>
</dbReference>
<dbReference type="Pfam" id="PF00403">
    <property type="entry name" value="HMA"/>
    <property type="match status" value="1"/>
</dbReference>